<dbReference type="PANTHER" id="PTHR37422:SF13">
    <property type="entry name" value="LIPOPOLYSACCHARIDE BIOSYNTHESIS PROTEIN PA4999-RELATED"/>
    <property type="match status" value="1"/>
</dbReference>
<evidence type="ECO:0000313" key="8">
    <source>
        <dbReference type="Proteomes" id="UP001449225"/>
    </source>
</evidence>
<feature type="transmembrane region" description="Helical" evidence="5">
    <location>
        <begin position="211"/>
        <end position="230"/>
    </location>
</feature>
<evidence type="ECO:0000259" key="6">
    <source>
        <dbReference type="Pfam" id="PF04932"/>
    </source>
</evidence>
<keyword evidence="2 5" id="KW-0812">Transmembrane</keyword>
<dbReference type="EMBL" id="JBBMRA010000001">
    <property type="protein sequence ID" value="MEM5534920.1"/>
    <property type="molecule type" value="Genomic_DNA"/>
</dbReference>
<dbReference type="Pfam" id="PF04932">
    <property type="entry name" value="Wzy_C"/>
    <property type="match status" value="1"/>
</dbReference>
<feature type="transmembrane region" description="Helical" evidence="5">
    <location>
        <begin position="389"/>
        <end position="406"/>
    </location>
</feature>
<proteinExistence type="predicted"/>
<name>A0ABU9TMH4_9GAMM</name>
<organism evidence="7 8">
    <name type="scientific">Neptuniibacter pectenicola</name>
    <dbReference type="NCBI Taxonomy" id="1806669"/>
    <lineage>
        <taxon>Bacteria</taxon>
        <taxon>Pseudomonadati</taxon>
        <taxon>Pseudomonadota</taxon>
        <taxon>Gammaproteobacteria</taxon>
        <taxon>Oceanospirillales</taxon>
        <taxon>Oceanospirillaceae</taxon>
        <taxon>Neptuniibacter</taxon>
    </lineage>
</organism>
<dbReference type="PANTHER" id="PTHR37422">
    <property type="entry name" value="TEICHURONIC ACID BIOSYNTHESIS PROTEIN TUAE"/>
    <property type="match status" value="1"/>
</dbReference>
<evidence type="ECO:0000256" key="1">
    <source>
        <dbReference type="ARBA" id="ARBA00004141"/>
    </source>
</evidence>
<keyword evidence="4 5" id="KW-0472">Membrane</keyword>
<feature type="transmembrane region" description="Helical" evidence="5">
    <location>
        <begin position="236"/>
        <end position="255"/>
    </location>
</feature>
<dbReference type="InterPro" id="IPR007016">
    <property type="entry name" value="O-antigen_ligase-rel_domated"/>
</dbReference>
<dbReference type="GO" id="GO:0016874">
    <property type="term" value="F:ligase activity"/>
    <property type="evidence" value="ECO:0007669"/>
    <property type="project" value="UniProtKB-KW"/>
</dbReference>
<feature type="transmembrane region" description="Helical" evidence="5">
    <location>
        <begin position="9"/>
        <end position="26"/>
    </location>
</feature>
<feature type="transmembrane region" description="Helical" evidence="5">
    <location>
        <begin position="32"/>
        <end position="51"/>
    </location>
</feature>
<feature type="transmembrane region" description="Helical" evidence="5">
    <location>
        <begin position="173"/>
        <end position="191"/>
    </location>
</feature>
<evidence type="ECO:0000313" key="7">
    <source>
        <dbReference type="EMBL" id="MEM5534920.1"/>
    </source>
</evidence>
<comment type="caution">
    <text evidence="7">The sequence shown here is derived from an EMBL/GenBank/DDBJ whole genome shotgun (WGS) entry which is preliminary data.</text>
</comment>
<gene>
    <name evidence="7" type="ORF">WNY58_00820</name>
</gene>
<reference evidence="7 8" key="1">
    <citation type="submission" date="2024-03" db="EMBL/GenBank/DDBJ databases">
        <title>Community enrichment and isolation of bacterial strains for fucoidan degradation.</title>
        <authorList>
            <person name="Sichert A."/>
        </authorList>
    </citation>
    <scope>NUCLEOTIDE SEQUENCE [LARGE SCALE GENOMIC DNA]</scope>
    <source>
        <strain evidence="7 8">AS76</strain>
    </source>
</reference>
<keyword evidence="7" id="KW-0436">Ligase</keyword>
<evidence type="ECO:0000256" key="5">
    <source>
        <dbReference type="SAM" id="Phobius"/>
    </source>
</evidence>
<evidence type="ECO:0000256" key="4">
    <source>
        <dbReference type="ARBA" id="ARBA00023136"/>
    </source>
</evidence>
<dbReference type="RefSeq" id="WP_342853402.1">
    <property type="nucleotide sequence ID" value="NZ_JBBMRA010000001.1"/>
</dbReference>
<keyword evidence="8" id="KW-1185">Reference proteome</keyword>
<feature type="transmembrane region" description="Helical" evidence="5">
    <location>
        <begin position="98"/>
        <end position="115"/>
    </location>
</feature>
<dbReference type="InterPro" id="IPR051533">
    <property type="entry name" value="WaaL-like"/>
</dbReference>
<feature type="transmembrane region" description="Helical" evidence="5">
    <location>
        <begin position="412"/>
        <end position="431"/>
    </location>
</feature>
<feature type="transmembrane region" description="Helical" evidence="5">
    <location>
        <begin position="127"/>
        <end position="153"/>
    </location>
</feature>
<feature type="transmembrane region" description="Helical" evidence="5">
    <location>
        <begin position="262"/>
        <end position="283"/>
    </location>
</feature>
<feature type="transmembrane region" description="Helical" evidence="5">
    <location>
        <begin position="63"/>
        <end position="86"/>
    </location>
</feature>
<evidence type="ECO:0000256" key="2">
    <source>
        <dbReference type="ARBA" id="ARBA00022692"/>
    </source>
</evidence>
<dbReference type="Proteomes" id="UP001449225">
    <property type="component" value="Unassembled WGS sequence"/>
</dbReference>
<keyword evidence="3 5" id="KW-1133">Transmembrane helix</keyword>
<feature type="domain" description="O-antigen ligase-related" evidence="6">
    <location>
        <begin position="220"/>
        <end position="361"/>
    </location>
</feature>
<comment type="subcellular location">
    <subcellularLocation>
        <location evidence="1">Membrane</location>
        <topology evidence="1">Multi-pass membrane protein</topology>
    </subcellularLocation>
</comment>
<protein>
    <submittedName>
        <fullName evidence="7">O-antigen ligase family protein</fullName>
    </submittedName>
</protein>
<accession>A0ABU9TMH4</accession>
<evidence type="ECO:0000256" key="3">
    <source>
        <dbReference type="ARBA" id="ARBA00022989"/>
    </source>
</evidence>
<feature type="transmembrane region" description="Helical" evidence="5">
    <location>
        <begin position="355"/>
        <end position="377"/>
    </location>
</feature>
<sequence length="441" mass="48946">MDRSSDRTLFYFFLGILIWAPLPLASNRLWSLSLLCGLVLLLSIFVLYKQLHNVSLSTPLKKSLPVIGLISLGNIWISLQAIPALNLSISPTDSLHDAVWGWCLLATFCLTLQLVRSRSRILLTGYILVGSAFFQAVYGSLMTLTGYEFSFLIPKESYQGVSTGTFINRNSQAGYLVMCVSLGIGLMISTLKDDGSHNWRERGRRWLTALLSQKIVLRISLLIIVAGLVMTHSRMGNTSFFASLMIMGVLGLILSRKATRSMIILLSSLIILDIFVVGTFFGVQEVADRLQKTSIEKESRDEVAKATINLMQPQLLTGTGAGTFYTAFPEYRTEDVGRGFYVNTHNDYLEFSSEFGLLGAAPLALTLLLTLGAGLYAQYKRRDKLLRGIAFGASMSIIAMLIHATVDFNLQMPANALTFMVILAFAWIAVFKKTEKKKRKM</sequence>